<evidence type="ECO:0000259" key="3">
    <source>
        <dbReference type="Pfam" id="PF05922"/>
    </source>
</evidence>
<organism evidence="4 5">
    <name type="scientific">Linnemannia schmuckeri</name>
    <dbReference type="NCBI Taxonomy" id="64567"/>
    <lineage>
        <taxon>Eukaryota</taxon>
        <taxon>Fungi</taxon>
        <taxon>Fungi incertae sedis</taxon>
        <taxon>Mucoromycota</taxon>
        <taxon>Mortierellomycotina</taxon>
        <taxon>Mortierellomycetes</taxon>
        <taxon>Mortierellales</taxon>
        <taxon>Mortierellaceae</taxon>
        <taxon>Linnemannia</taxon>
    </lineage>
</organism>
<dbReference type="InterPro" id="IPR010259">
    <property type="entry name" value="S8pro/Inhibitor_I9"/>
</dbReference>
<gene>
    <name evidence="4" type="primary">SUB8_1</name>
    <name evidence="4" type="ORF">BG015_000375</name>
</gene>
<dbReference type="SUPFAM" id="SSF54897">
    <property type="entry name" value="Protease propeptides/inhibitors"/>
    <property type="match status" value="1"/>
</dbReference>
<dbReference type="GO" id="GO:0008233">
    <property type="term" value="F:peptidase activity"/>
    <property type="evidence" value="ECO:0007669"/>
    <property type="project" value="UniProtKB-KW"/>
</dbReference>
<feature type="domain" description="Inhibitor I9" evidence="3">
    <location>
        <begin position="44"/>
        <end position="125"/>
    </location>
</feature>
<proteinExistence type="predicted"/>
<comment type="caution">
    <text evidence="4">The sequence shown here is derived from an EMBL/GenBank/DDBJ whole genome shotgun (WGS) entry which is preliminary data.</text>
</comment>
<evidence type="ECO:0000313" key="5">
    <source>
        <dbReference type="Proteomes" id="UP000748756"/>
    </source>
</evidence>
<dbReference type="GO" id="GO:0006508">
    <property type="term" value="P:proteolysis"/>
    <property type="evidence" value="ECO:0007669"/>
    <property type="project" value="UniProtKB-KW"/>
</dbReference>
<keyword evidence="5" id="KW-1185">Reference proteome</keyword>
<name>A0A9P5V7T2_9FUNG</name>
<dbReference type="InterPro" id="IPR037045">
    <property type="entry name" value="S8pro/Inhibitor_I9_sf"/>
</dbReference>
<keyword evidence="4" id="KW-0645">Protease</keyword>
<dbReference type="EMBL" id="JAAAUQ010001058">
    <property type="protein sequence ID" value="KAF9143582.1"/>
    <property type="molecule type" value="Genomic_DNA"/>
</dbReference>
<dbReference type="OrthoDB" id="2396033at2759"/>
<sequence>MFLATASFSILMASQALATTVHSQTDDIAPLIPPDAAATVFPDSYIVVFKDGFKSSNFSSKGKQANPAQQSHDNNKAALWDEIIKGTKHSIDLGSFQAVAGRFHAEALAEIRQHPAVAFVERDTVGYRLNPSSSLSKTREYRPWGLAPSSIASSSPTAAVSVAAAQTTSSDSRSARIYLYDAQEGDGEGITISATDADMTLVLQDVPKSDGQGLKADDDAASVPDLSTSASTNEKDALATVTTTQTSSCTLVFKLVEETQLEPVSTLRSSGDGTVSDFVAVIDYIVRNQLKRKDGCIADEKVGHSESVLSVPFAFTNSRSMVLAATKAFDSGLHLALESGVMVTSQPSNITLEQL</sequence>
<feature type="signal peptide" evidence="2">
    <location>
        <begin position="1"/>
        <end position="18"/>
    </location>
</feature>
<accession>A0A9P5V7T2</accession>
<dbReference type="Proteomes" id="UP000748756">
    <property type="component" value="Unassembled WGS sequence"/>
</dbReference>
<keyword evidence="2" id="KW-0732">Signal</keyword>
<evidence type="ECO:0000256" key="1">
    <source>
        <dbReference type="SAM" id="MobiDB-lite"/>
    </source>
</evidence>
<dbReference type="Pfam" id="PF05922">
    <property type="entry name" value="Inhibitor_I9"/>
    <property type="match status" value="1"/>
</dbReference>
<feature type="region of interest" description="Disordered" evidence="1">
    <location>
        <begin position="210"/>
        <end position="231"/>
    </location>
</feature>
<dbReference type="Gene3D" id="3.30.70.80">
    <property type="entry name" value="Peptidase S8 propeptide/proteinase inhibitor I9"/>
    <property type="match status" value="1"/>
</dbReference>
<evidence type="ECO:0000313" key="4">
    <source>
        <dbReference type="EMBL" id="KAF9143582.1"/>
    </source>
</evidence>
<protein>
    <submittedName>
        <fullName evidence="4">Serine protease</fullName>
    </submittedName>
</protein>
<keyword evidence="4" id="KW-0378">Hydrolase</keyword>
<reference evidence="4" key="1">
    <citation type="journal article" date="2020" name="Fungal Divers.">
        <title>Resolving the Mortierellaceae phylogeny through synthesis of multi-gene phylogenetics and phylogenomics.</title>
        <authorList>
            <person name="Vandepol N."/>
            <person name="Liber J."/>
            <person name="Desiro A."/>
            <person name="Na H."/>
            <person name="Kennedy M."/>
            <person name="Barry K."/>
            <person name="Grigoriev I.V."/>
            <person name="Miller A.N."/>
            <person name="O'Donnell K."/>
            <person name="Stajich J.E."/>
            <person name="Bonito G."/>
        </authorList>
    </citation>
    <scope>NUCLEOTIDE SEQUENCE</scope>
    <source>
        <strain evidence="4">NRRL 6426</strain>
    </source>
</reference>
<dbReference type="AlphaFoldDB" id="A0A9P5V7T2"/>
<feature type="chain" id="PRO_5040454189" evidence="2">
    <location>
        <begin position="19"/>
        <end position="355"/>
    </location>
</feature>
<evidence type="ECO:0000256" key="2">
    <source>
        <dbReference type="SAM" id="SignalP"/>
    </source>
</evidence>